<dbReference type="Pfam" id="PF13673">
    <property type="entry name" value="Acetyltransf_10"/>
    <property type="match status" value="1"/>
</dbReference>
<evidence type="ECO:0000256" key="2">
    <source>
        <dbReference type="ARBA" id="ARBA00023315"/>
    </source>
</evidence>
<protein>
    <submittedName>
        <fullName evidence="4">N-acetyltransferase</fullName>
    </submittedName>
</protein>
<dbReference type="Proteomes" id="UP000597444">
    <property type="component" value="Unassembled WGS sequence"/>
</dbReference>
<sequence>MTLFDFTFHHERPIEPEMVRKLYDAVGWWPEREEQEIAAVLSGDLAIGAWDGERLIGFARVISDHRLHAYIDDVMVHPDYQRQGVGRQMLTKLLAALQHIETITLFCQPELREFYRQSGFRAFPSQVVMHQKGNDDHRSQ</sequence>
<dbReference type="PANTHER" id="PTHR43626">
    <property type="entry name" value="ACYL-COA N-ACYLTRANSFERASE"/>
    <property type="match status" value="1"/>
</dbReference>
<dbReference type="InterPro" id="IPR016181">
    <property type="entry name" value="Acyl_CoA_acyltransferase"/>
</dbReference>
<dbReference type="GO" id="GO:0008080">
    <property type="term" value="F:N-acetyltransferase activity"/>
    <property type="evidence" value="ECO:0007669"/>
    <property type="project" value="InterPro"/>
</dbReference>
<name>A0A8J3IWP6_9CHLR</name>
<gene>
    <name evidence="4" type="ORF">KSF_082650</name>
</gene>
<evidence type="ECO:0000256" key="1">
    <source>
        <dbReference type="ARBA" id="ARBA00022679"/>
    </source>
</evidence>
<dbReference type="RefSeq" id="WP_220208977.1">
    <property type="nucleotide sequence ID" value="NZ_BNJK01000002.1"/>
</dbReference>
<dbReference type="SUPFAM" id="SSF55729">
    <property type="entry name" value="Acyl-CoA N-acyltransferases (Nat)"/>
    <property type="match status" value="1"/>
</dbReference>
<dbReference type="PROSITE" id="PS51186">
    <property type="entry name" value="GNAT"/>
    <property type="match status" value="1"/>
</dbReference>
<dbReference type="EMBL" id="BNJK01000002">
    <property type="protein sequence ID" value="GHO98217.1"/>
    <property type="molecule type" value="Genomic_DNA"/>
</dbReference>
<evidence type="ECO:0000313" key="4">
    <source>
        <dbReference type="EMBL" id="GHO98217.1"/>
    </source>
</evidence>
<dbReference type="InterPro" id="IPR000182">
    <property type="entry name" value="GNAT_dom"/>
</dbReference>
<reference evidence="4" key="1">
    <citation type="submission" date="2020-10" db="EMBL/GenBank/DDBJ databases">
        <title>Taxonomic study of unclassified bacteria belonging to the class Ktedonobacteria.</title>
        <authorList>
            <person name="Yabe S."/>
            <person name="Wang C.M."/>
            <person name="Zheng Y."/>
            <person name="Sakai Y."/>
            <person name="Cavaletti L."/>
            <person name="Monciardini P."/>
            <person name="Donadio S."/>
        </authorList>
    </citation>
    <scope>NUCLEOTIDE SEQUENCE</scope>
    <source>
        <strain evidence="4">ID150040</strain>
    </source>
</reference>
<keyword evidence="2" id="KW-0012">Acyltransferase</keyword>
<organism evidence="4 5">
    <name type="scientific">Reticulibacter mediterranei</name>
    <dbReference type="NCBI Taxonomy" id="2778369"/>
    <lineage>
        <taxon>Bacteria</taxon>
        <taxon>Bacillati</taxon>
        <taxon>Chloroflexota</taxon>
        <taxon>Ktedonobacteria</taxon>
        <taxon>Ktedonobacterales</taxon>
        <taxon>Reticulibacteraceae</taxon>
        <taxon>Reticulibacter</taxon>
    </lineage>
</organism>
<comment type="caution">
    <text evidence="4">The sequence shown here is derived from an EMBL/GenBank/DDBJ whole genome shotgun (WGS) entry which is preliminary data.</text>
</comment>
<dbReference type="GO" id="GO:0005737">
    <property type="term" value="C:cytoplasm"/>
    <property type="evidence" value="ECO:0007669"/>
    <property type="project" value="TreeGrafter"/>
</dbReference>
<proteinExistence type="predicted"/>
<dbReference type="CDD" id="cd04301">
    <property type="entry name" value="NAT_SF"/>
    <property type="match status" value="1"/>
</dbReference>
<evidence type="ECO:0000313" key="5">
    <source>
        <dbReference type="Proteomes" id="UP000597444"/>
    </source>
</evidence>
<dbReference type="Gene3D" id="3.40.630.30">
    <property type="match status" value="1"/>
</dbReference>
<dbReference type="AlphaFoldDB" id="A0A8J3IWP6"/>
<dbReference type="InterPro" id="IPR045039">
    <property type="entry name" value="NSI-like"/>
</dbReference>
<keyword evidence="5" id="KW-1185">Reference proteome</keyword>
<accession>A0A8J3IWP6</accession>
<keyword evidence="1" id="KW-0808">Transferase</keyword>
<feature type="domain" description="N-acetyltransferase" evidence="3">
    <location>
        <begin position="6"/>
        <end position="134"/>
    </location>
</feature>
<dbReference type="PANTHER" id="PTHR43626:SF4">
    <property type="entry name" value="GCN5-RELATED N-ACETYLTRANSFERASE 2, CHLOROPLASTIC"/>
    <property type="match status" value="1"/>
</dbReference>
<evidence type="ECO:0000259" key="3">
    <source>
        <dbReference type="PROSITE" id="PS51186"/>
    </source>
</evidence>